<name>A0ABZ2APA4_9TREE</name>
<gene>
    <name evidence="1" type="ORF">IAS62_000297</name>
</gene>
<evidence type="ECO:0000313" key="1">
    <source>
        <dbReference type="EMBL" id="WVO19021.1"/>
    </source>
</evidence>
<evidence type="ECO:0000313" key="2">
    <source>
        <dbReference type="Proteomes" id="UP001432216"/>
    </source>
</evidence>
<proteinExistence type="predicted"/>
<sequence length="111" mass="12296">MFTRYELKICFPAFASFVIRASLADQLPFAVSRPVFSPKINTAANIYKPHSLPSASSSPLPSQLPTFTTAYITIRFSHLPLSYLFSSPIVPSLIVHTAPLYRNLSSFCLSI</sequence>
<dbReference type="EMBL" id="CP143806">
    <property type="protein sequence ID" value="WVO19021.1"/>
    <property type="molecule type" value="Genomic_DNA"/>
</dbReference>
<dbReference type="GeneID" id="89987073"/>
<reference evidence="1 2" key="1">
    <citation type="submission" date="2024-01" db="EMBL/GenBank/DDBJ databases">
        <title>Comparative genomics of Cryptococcus and Kwoniella reveals pathogenesis evolution and contrasting modes of karyotype evolution via chromosome fusion or intercentromeric recombination.</title>
        <authorList>
            <person name="Coelho M.A."/>
            <person name="David-Palma M."/>
            <person name="Shea T."/>
            <person name="Bowers K."/>
            <person name="McGinley-Smith S."/>
            <person name="Mohammad A.W."/>
            <person name="Gnirke A."/>
            <person name="Yurkov A.M."/>
            <person name="Nowrousian M."/>
            <person name="Sun S."/>
            <person name="Cuomo C.A."/>
            <person name="Heitman J."/>
        </authorList>
    </citation>
    <scope>NUCLEOTIDE SEQUENCE [LARGE SCALE GENOMIC DNA]</scope>
    <source>
        <strain evidence="1 2">7685027</strain>
    </source>
</reference>
<protein>
    <submittedName>
        <fullName evidence="1">Uncharacterized protein</fullName>
    </submittedName>
</protein>
<organism evidence="1 2">
    <name type="scientific">Cryptococcus decagattii</name>
    <dbReference type="NCBI Taxonomy" id="1859122"/>
    <lineage>
        <taxon>Eukaryota</taxon>
        <taxon>Fungi</taxon>
        <taxon>Dikarya</taxon>
        <taxon>Basidiomycota</taxon>
        <taxon>Agaricomycotina</taxon>
        <taxon>Tremellomycetes</taxon>
        <taxon>Tremellales</taxon>
        <taxon>Cryptococcaceae</taxon>
        <taxon>Cryptococcus</taxon>
        <taxon>Cryptococcus gattii species complex</taxon>
    </lineage>
</organism>
<dbReference type="Proteomes" id="UP001432216">
    <property type="component" value="Chromosome 1"/>
</dbReference>
<keyword evidence="2" id="KW-1185">Reference proteome</keyword>
<dbReference type="RefSeq" id="XP_064718261.1">
    <property type="nucleotide sequence ID" value="XM_064862189.1"/>
</dbReference>
<accession>A0ABZ2APA4</accession>